<evidence type="ECO:0000256" key="4">
    <source>
        <dbReference type="ARBA" id="ARBA00022741"/>
    </source>
</evidence>
<proteinExistence type="inferred from homology"/>
<evidence type="ECO:0000256" key="1">
    <source>
        <dbReference type="ARBA" id="ARBA00006432"/>
    </source>
</evidence>
<keyword evidence="6" id="KW-0007">Acetylation</keyword>
<evidence type="ECO:0000259" key="9">
    <source>
        <dbReference type="Pfam" id="PF13193"/>
    </source>
</evidence>
<dbReference type="InterPro" id="IPR011904">
    <property type="entry name" value="Ac_CoA_lig"/>
</dbReference>
<gene>
    <name evidence="11" type="ORF">A2227_02920</name>
</gene>
<dbReference type="GO" id="GO:0005829">
    <property type="term" value="C:cytosol"/>
    <property type="evidence" value="ECO:0007669"/>
    <property type="project" value="TreeGrafter"/>
</dbReference>
<feature type="domain" description="Acetyl-coenzyme A synthetase N-terminal" evidence="10">
    <location>
        <begin position="36"/>
        <end position="88"/>
    </location>
</feature>
<evidence type="ECO:0000259" key="10">
    <source>
        <dbReference type="Pfam" id="PF16177"/>
    </source>
</evidence>
<sequence>MPKKQTRELTDVLTTSARIYQPSKEVLDRATVKDVEKVRKAAEKDPLKFWEEAANDLSWFTKWKKVFGGRKPFYQWFIGAKTNLAYNALDRHAEGENRDKTAIISEDETGRTRRYTYFELYKEVNKLVNALKAAKVKKGDRVAIYMPNIPEIAMAMLACAKIGAMHSVVYAGYSAAALADRINDAKAKVLFTADGSWRRGKAVDLKTIADEALKLTKTVKKVIVTKNNNQNVSLTAGRDVWFHDFIKGQSEKAKCAQMDAEDPAFVLYTSGTTSKPKGVIHVHGGYQVGVLRTIKWVFDLKGDEIFWCTADPGWITGHSYIIYGPLLAGITTLQYEGVPDMPEPDRIWQIVEKYNVNVLYTAPTLIRAMAKYGDEWPDKHAMPSLRLLGSVGEPINPEAWLWYHKHIGKGRLPIMDTWWQTETGMHMITPLPATPLKPGSATKPFPGIIADVVDKNGKRVPTGKGGFLVIRNQWPSMIRTIFNNPDRYVKTYWKEIKGVYFTGDVAFKDKDGYFWIQGRTDDVLKIAGHRIGTAEVESGFVAHKAVAECGVIGVPDPVKGEVIKAFVILKQGFEGSDVLKQELVACVRKSIGPVAVIKDVAFTDKLPKTRSGKIMRRVLKAQELGLDVGDTSALVS</sequence>
<dbReference type="InterPro" id="IPR042099">
    <property type="entry name" value="ANL_N_sf"/>
</dbReference>
<protein>
    <recommendedName>
        <fullName evidence="2 7">Acetate--CoA ligase</fullName>
        <ecNumber evidence="2 7">6.2.1.1</ecNumber>
    </recommendedName>
</protein>
<keyword evidence="5" id="KW-0067">ATP-binding</keyword>
<comment type="similarity">
    <text evidence="1">Belongs to the ATP-dependent AMP-binding enzyme family.</text>
</comment>
<dbReference type="PANTHER" id="PTHR24095">
    <property type="entry name" value="ACETYL-COENZYME A SYNTHETASE"/>
    <property type="match status" value="1"/>
</dbReference>
<dbReference type="Pfam" id="PF00501">
    <property type="entry name" value="AMP-binding"/>
    <property type="match status" value="1"/>
</dbReference>
<dbReference type="Pfam" id="PF16177">
    <property type="entry name" value="ACAS_N"/>
    <property type="match status" value="1"/>
</dbReference>
<evidence type="ECO:0000313" key="12">
    <source>
        <dbReference type="Proteomes" id="UP000178367"/>
    </source>
</evidence>
<dbReference type="InterPro" id="IPR045851">
    <property type="entry name" value="AMP-bd_C_sf"/>
</dbReference>
<evidence type="ECO:0000256" key="3">
    <source>
        <dbReference type="ARBA" id="ARBA00022598"/>
    </source>
</evidence>
<dbReference type="GO" id="GO:0016208">
    <property type="term" value="F:AMP binding"/>
    <property type="evidence" value="ECO:0007669"/>
    <property type="project" value="InterPro"/>
</dbReference>
<feature type="domain" description="AMP-binding enzyme C-terminal" evidence="9">
    <location>
        <begin position="535"/>
        <end position="613"/>
    </location>
</feature>
<evidence type="ECO:0000256" key="7">
    <source>
        <dbReference type="NCBIfam" id="TIGR02188"/>
    </source>
</evidence>
<dbReference type="Pfam" id="PF13193">
    <property type="entry name" value="AMP-binding_C"/>
    <property type="match status" value="1"/>
</dbReference>
<evidence type="ECO:0000256" key="2">
    <source>
        <dbReference type="ARBA" id="ARBA00013275"/>
    </source>
</evidence>
<dbReference type="PROSITE" id="PS00455">
    <property type="entry name" value="AMP_BINDING"/>
    <property type="match status" value="1"/>
</dbReference>
<dbReference type="PANTHER" id="PTHR24095:SF14">
    <property type="entry name" value="ACETYL-COENZYME A SYNTHETASE 1"/>
    <property type="match status" value="1"/>
</dbReference>
<dbReference type="InterPro" id="IPR020845">
    <property type="entry name" value="AMP-binding_CS"/>
</dbReference>
<dbReference type="FunFam" id="3.40.50.12780:FF:000001">
    <property type="entry name" value="Acetyl-coenzyme A synthetase"/>
    <property type="match status" value="1"/>
</dbReference>
<dbReference type="GO" id="GO:0003987">
    <property type="term" value="F:acetate-CoA ligase activity"/>
    <property type="evidence" value="ECO:0007669"/>
    <property type="project" value="UniProtKB-UniRule"/>
</dbReference>
<dbReference type="AlphaFoldDB" id="A0A1F5SHF8"/>
<dbReference type="GO" id="GO:0019427">
    <property type="term" value="P:acetyl-CoA biosynthetic process from acetate"/>
    <property type="evidence" value="ECO:0007669"/>
    <property type="project" value="UniProtKB-UniRule"/>
</dbReference>
<evidence type="ECO:0000256" key="6">
    <source>
        <dbReference type="ARBA" id="ARBA00022990"/>
    </source>
</evidence>
<dbReference type="Gene3D" id="3.40.50.12780">
    <property type="entry name" value="N-terminal domain of ligase-like"/>
    <property type="match status" value="1"/>
</dbReference>
<keyword evidence="4" id="KW-0547">Nucleotide-binding</keyword>
<dbReference type="Gene3D" id="3.30.300.30">
    <property type="match status" value="1"/>
</dbReference>
<comment type="caution">
    <text evidence="11">The sequence shown here is derived from an EMBL/GenBank/DDBJ whole genome shotgun (WGS) entry which is preliminary data.</text>
</comment>
<evidence type="ECO:0000313" key="11">
    <source>
        <dbReference type="EMBL" id="OGF26157.1"/>
    </source>
</evidence>
<dbReference type="SUPFAM" id="SSF56801">
    <property type="entry name" value="Acetyl-CoA synthetase-like"/>
    <property type="match status" value="1"/>
</dbReference>
<dbReference type="Proteomes" id="UP000178367">
    <property type="component" value="Unassembled WGS sequence"/>
</dbReference>
<feature type="domain" description="AMP-dependent synthetase/ligase" evidence="8">
    <location>
        <begin position="90"/>
        <end position="473"/>
    </location>
</feature>
<organism evidence="11 12">
    <name type="scientific">Candidatus Falkowbacteria bacterium RIFOXYA2_FULL_47_19</name>
    <dbReference type="NCBI Taxonomy" id="1797994"/>
    <lineage>
        <taxon>Bacteria</taxon>
        <taxon>Candidatus Falkowiibacteriota</taxon>
    </lineage>
</organism>
<dbReference type="InterPro" id="IPR000873">
    <property type="entry name" value="AMP-dep_synth/lig_dom"/>
</dbReference>
<keyword evidence="3 11" id="KW-0436">Ligase</keyword>
<dbReference type="InterPro" id="IPR032387">
    <property type="entry name" value="ACAS_N"/>
</dbReference>
<dbReference type="EMBL" id="MFGB01000017">
    <property type="protein sequence ID" value="OGF26157.1"/>
    <property type="molecule type" value="Genomic_DNA"/>
</dbReference>
<dbReference type="NCBIfam" id="NF001208">
    <property type="entry name" value="PRK00174.1"/>
    <property type="match status" value="1"/>
</dbReference>
<dbReference type="STRING" id="1797994.A2227_02920"/>
<dbReference type="CDD" id="cd05966">
    <property type="entry name" value="ACS"/>
    <property type="match status" value="1"/>
</dbReference>
<accession>A0A1F5SHF8</accession>
<evidence type="ECO:0000256" key="5">
    <source>
        <dbReference type="ARBA" id="ARBA00022840"/>
    </source>
</evidence>
<dbReference type="NCBIfam" id="TIGR02188">
    <property type="entry name" value="Ac_CoA_lig_AcsA"/>
    <property type="match status" value="1"/>
</dbReference>
<reference evidence="11 12" key="1">
    <citation type="journal article" date="2016" name="Nat. Commun.">
        <title>Thousands of microbial genomes shed light on interconnected biogeochemical processes in an aquifer system.</title>
        <authorList>
            <person name="Anantharaman K."/>
            <person name="Brown C.T."/>
            <person name="Hug L.A."/>
            <person name="Sharon I."/>
            <person name="Castelle C.J."/>
            <person name="Probst A.J."/>
            <person name="Thomas B.C."/>
            <person name="Singh A."/>
            <person name="Wilkins M.J."/>
            <person name="Karaoz U."/>
            <person name="Brodie E.L."/>
            <person name="Williams K.H."/>
            <person name="Hubbard S.S."/>
            <person name="Banfield J.F."/>
        </authorList>
    </citation>
    <scope>NUCLEOTIDE SEQUENCE [LARGE SCALE GENOMIC DNA]</scope>
</reference>
<dbReference type="EC" id="6.2.1.1" evidence="2 7"/>
<dbReference type="InterPro" id="IPR025110">
    <property type="entry name" value="AMP-bd_C"/>
</dbReference>
<evidence type="ECO:0000259" key="8">
    <source>
        <dbReference type="Pfam" id="PF00501"/>
    </source>
</evidence>
<dbReference type="GO" id="GO:0005524">
    <property type="term" value="F:ATP binding"/>
    <property type="evidence" value="ECO:0007669"/>
    <property type="project" value="UniProtKB-KW"/>
</dbReference>
<name>A0A1F5SHF8_9BACT</name>